<dbReference type="CDD" id="cd06233">
    <property type="entry name" value="M14-like"/>
    <property type="match status" value="1"/>
</dbReference>
<dbReference type="RefSeq" id="WP_064583098.1">
    <property type="nucleotide sequence ID" value="NZ_CP015878.1"/>
</dbReference>
<organism evidence="1 2">
    <name type="scientific">Pseudomonas citronellolis</name>
    <dbReference type="NCBI Taxonomy" id="53408"/>
    <lineage>
        <taxon>Bacteria</taxon>
        <taxon>Pseudomonadati</taxon>
        <taxon>Pseudomonadota</taxon>
        <taxon>Gammaproteobacteria</taxon>
        <taxon>Pseudomonadales</taxon>
        <taxon>Pseudomonadaceae</taxon>
        <taxon>Pseudomonas</taxon>
    </lineage>
</organism>
<dbReference type="InterPro" id="IPR021259">
    <property type="entry name" value="DUF2817"/>
</dbReference>
<gene>
    <name evidence="1" type="ORF">A9C11_14880</name>
</gene>
<proteinExistence type="predicted"/>
<dbReference type="Pfam" id="PF10994">
    <property type="entry name" value="DUF2817"/>
    <property type="match status" value="1"/>
</dbReference>
<dbReference type="EMBL" id="CP015878">
    <property type="protein sequence ID" value="ANI15188.1"/>
    <property type="molecule type" value="Genomic_DNA"/>
</dbReference>
<dbReference type="SUPFAM" id="SSF53187">
    <property type="entry name" value="Zn-dependent exopeptidases"/>
    <property type="match status" value="1"/>
</dbReference>
<evidence type="ECO:0008006" key="3">
    <source>
        <dbReference type="Google" id="ProtNLM"/>
    </source>
</evidence>
<dbReference type="AlphaFoldDB" id="A0A1A9KCG2"/>
<reference evidence="1 2" key="1">
    <citation type="submission" date="2016-05" db="EMBL/GenBank/DDBJ databases">
        <title>Genome Sequence of Pseudomonas citronellolis Strain SJTE-3, an Estrogens and Persistent Organic Pollutants degradation strain.</title>
        <authorList>
            <person name="Liang R."/>
        </authorList>
    </citation>
    <scope>NUCLEOTIDE SEQUENCE [LARGE SCALE GENOMIC DNA]</scope>
    <source>
        <strain evidence="1 2">SJTE-3</strain>
    </source>
</reference>
<name>A0A1A9KCG2_9PSED</name>
<protein>
    <recommendedName>
        <fullName evidence="3">DUF2817 domain-containing protein</fullName>
    </recommendedName>
</protein>
<dbReference type="Proteomes" id="UP000077748">
    <property type="component" value="Chromosome"/>
</dbReference>
<dbReference type="Gene3D" id="3.40.630.10">
    <property type="entry name" value="Zn peptidases"/>
    <property type="match status" value="1"/>
</dbReference>
<evidence type="ECO:0000313" key="2">
    <source>
        <dbReference type="Proteomes" id="UP000077748"/>
    </source>
</evidence>
<accession>A0A1A9KCG2</accession>
<sequence length="372" mass="40109">MPPSVHAPACFAQSYAQARELFLAAARAAGLDVHSHAHPLPGRDGEPLATDVARFGATDAEALLILSSACHGVEGFCGSGVQNALLADAEFHRRAAAAGVAVLYIHGLNPWGFSWWRRWTHENVDLNRNFQDFDAPAALPANPGYDALAQALVPDTWPAPEADAVLYAYLAEHGQRAIQRAISGGQYNHPEGLFYGGAAPTWSNLTLRAILAEHASRCAHLGWIDLHTALGPCGHGERIAHARPGDSAGLARARAWWGEQVTSLYGDDCVSAELAGNMWHLAYQACPQAEYTGIGLEYGTVPSEEVLMALRGDQWLSRHPEADAGTREAIKRRLRDAFYVDTDHWKERIVEQALDAAHQALDGLAARTGAPA</sequence>
<evidence type="ECO:0000313" key="1">
    <source>
        <dbReference type="EMBL" id="ANI15188.1"/>
    </source>
</evidence>